<reference evidence="2" key="1">
    <citation type="submission" date="2016-10" db="EMBL/GenBank/DDBJ databases">
        <authorList>
            <person name="Varghese N."/>
            <person name="Submissions S."/>
        </authorList>
    </citation>
    <scope>NUCLEOTIDE SEQUENCE [LARGE SCALE GENOMIC DNA]</scope>
    <source>
        <strain evidence="2">CGMCC 1.3431</strain>
    </source>
</reference>
<dbReference type="Gene3D" id="3.30.70.1280">
    <property type="entry name" value="SP0830-like domains"/>
    <property type="match status" value="1"/>
</dbReference>
<dbReference type="SUPFAM" id="SSF160379">
    <property type="entry name" value="SP0830-like"/>
    <property type="match status" value="1"/>
</dbReference>
<evidence type="ECO:0000313" key="1">
    <source>
        <dbReference type="EMBL" id="SCW34109.1"/>
    </source>
</evidence>
<gene>
    <name evidence="1" type="ORF">SAMN02927928_0549</name>
</gene>
<dbReference type="PANTHER" id="PTHR36439:SF1">
    <property type="entry name" value="DUF1697 DOMAIN-CONTAINING PROTEIN"/>
    <property type="match status" value="1"/>
</dbReference>
<dbReference type="Proteomes" id="UP000199150">
    <property type="component" value="Unassembled WGS sequence"/>
</dbReference>
<dbReference type="PANTHER" id="PTHR36439">
    <property type="entry name" value="BLL4334 PROTEIN"/>
    <property type="match status" value="1"/>
</dbReference>
<organism evidence="1 2">
    <name type="scientific">Asticcacaulis taihuensis</name>
    <dbReference type="NCBI Taxonomy" id="260084"/>
    <lineage>
        <taxon>Bacteria</taxon>
        <taxon>Pseudomonadati</taxon>
        <taxon>Pseudomonadota</taxon>
        <taxon>Alphaproteobacteria</taxon>
        <taxon>Caulobacterales</taxon>
        <taxon>Caulobacteraceae</taxon>
        <taxon>Asticcacaulis</taxon>
    </lineage>
</organism>
<sequence>MSKIWICLFRGINVGGNNKLPMKELTNVMLSAGLTDVKTYIASGNVVFRSERGEQEIEALIGDLVETNFGFRPAVFLITLAHLEKALAENPYRNHEHQGKAQHVFFFKAPPTKVDHDLLDSLKADGEAYEITDELMYLYAPEGIGRSKMVEKIGRAIKADMTARNLNTVETLRDMAAELEG</sequence>
<keyword evidence="2" id="KW-1185">Reference proteome</keyword>
<dbReference type="OrthoDB" id="9806494at2"/>
<proteinExistence type="predicted"/>
<protein>
    <submittedName>
        <fullName evidence="1">Uncharacterized conserved protein, DUF1697 family</fullName>
    </submittedName>
</protein>
<dbReference type="PIRSF" id="PIRSF008502">
    <property type="entry name" value="UCP008502"/>
    <property type="match status" value="1"/>
</dbReference>
<dbReference type="AlphaFoldDB" id="A0A1G4PPY3"/>
<evidence type="ECO:0000313" key="2">
    <source>
        <dbReference type="Proteomes" id="UP000199150"/>
    </source>
</evidence>
<dbReference type="RefSeq" id="WP_090643362.1">
    <property type="nucleotide sequence ID" value="NZ_CBCRYE010000001.1"/>
</dbReference>
<name>A0A1G4PPY3_9CAUL</name>
<dbReference type="Pfam" id="PF08002">
    <property type="entry name" value="DUF1697"/>
    <property type="match status" value="1"/>
</dbReference>
<accession>A0A1G4PPY3</accession>
<dbReference type="InterPro" id="IPR012545">
    <property type="entry name" value="DUF1697"/>
</dbReference>
<dbReference type="EMBL" id="FMTS01000001">
    <property type="protein sequence ID" value="SCW34109.1"/>
    <property type="molecule type" value="Genomic_DNA"/>
</dbReference>